<evidence type="ECO:0000313" key="4">
    <source>
        <dbReference type="Proteomes" id="UP000275078"/>
    </source>
</evidence>
<dbReference type="SMART" id="SM00325">
    <property type="entry name" value="RhoGEF"/>
    <property type="match status" value="1"/>
</dbReference>
<dbReference type="OrthoDB" id="4066896at2759"/>
<evidence type="ECO:0000313" key="3">
    <source>
        <dbReference type="EMBL" id="RPA75449.1"/>
    </source>
</evidence>
<feature type="compositionally biased region" description="Low complexity" evidence="1">
    <location>
        <begin position="1008"/>
        <end position="1019"/>
    </location>
</feature>
<dbReference type="InterPro" id="IPR000219">
    <property type="entry name" value="DH_dom"/>
</dbReference>
<evidence type="ECO:0000256" key="1">
    <source>
        <dbReference type="SAM" id="MobiDB-lite"/>
    </source>
</evidence>
<dbReference type="GO" id="GO:0032955">
    <property type="term" value="P:regulation of division septum assembly"/>
    <property type="evidence" value="ECO:0007669"/>
    <property type="project" value="TreeGrafter"/>
</dbReference>
<dbReference type="InterPro" id="IPR057454">
    <property type="entry name" value="Bud3_C"/>
</dbReference>
<dbReference type="EMBL" id="ML119763">
    <property type="protein sequence ID" value="RPA75449.1"/>
    <property type="molecule type" value="Genomic_DNA"/>
</dbReference>
<feature type="region of interest" description="Disordered" evidence="1">
    <location>
        <begin position="1087"/>
        <end position="1115"/>
    </location>
</feature>
<accession>A0A3N4HNZ5</accession>
<feature type="region of interest" description="Disordered" evidence="1">
    <location>
        <begin position="984"/>
        <end position="1050"/>
    </location>
</feature>
<dbReference type="SUPFAM" id="SSF48065">
    <property type="entry name" value="DBL homology domain (DH-domain)"/>
    <property type="match status" value="1"/>
</dbReference>
<organism evidence="3 4">
    <name type="scientific">Ascobolus immersus RN42</name>
    <dbReference type="NCBI Taxonomy" id="1160509"/>
    <lineage>
        <taxon>Eukaryota</taxon>
        <taxon>Fungi</taxon>
        <taxon>Dikarya</taxon>
        <taxon>Ascomycota</taxon>
        <taxon>Pezizomycotina</taxon>
        <taxon>Pezizomycetes</taxon>
        <taxon>Pezizales</taxon>
        <taxon>Ascobolaceae</taxon>
        <taxon>Ascobolus</taxon>
    </lineage>
</organism>
<sequence length="1115" mass="123982">MVSISNPLPELSHCLTFCTTDQLVGNVLVFAAISPPNSSFSGIEAHILTCAGLHSYKKITLAPSSALYAAVQFLPLAKQGSEVHRGLAVAINKYFSELSIPVKDLLVRKAGFGNTYVEIAQPGILDERHAAFLATKLQSCNLSESVYKALSAAFAERFLSNIDLDIVLWGQTAPNLEEVPDDMKEVLALFGDESFLPTTRLKRQLSKHASKNAKPVEKEYREGVLREIQEFSETEQNYVRKLEQFLEMDILPLKARARQGAGPEYPTEEELEQLFPESLIQIIVENRRFAEDLDQLQAGNITAFAECCLHNFPNFRDCYDDYLQASSQFPQILARFTKTKDASFSKRVENIGEQRLRSMLIEPVQRLPRYSLYIDNMLSQLPAEHPAVQKLSDARDIITEICSLQTNASAERNQTVQRLQTMIPLWPARLRPTGRLISAIDCQEVLPPFTDKDADVMNSVLLLFPDCLVLLRRPKSSSPNGRAVLAEVDRPPGPAPTGRPTSSSGSELVFAGWADLAHVKVAESSDNTFLWINFLADLRDSWEFKLLAAGSRKIILQSNFEGRASKVAEEIAKAKLERRVQDMLGIREVKEDGLSAWAGIWGDEWKWRSFVPKTSVVIFVADELNGPILRDELYSEVTDGVEVAVLIQTGKGKLGLEMRSYNDYTSSDSVAPNELLLVLFKRLCALQKKHSLPQHPPLARAVTYANERLLKSLNIGFDGESRLSKVLRPASPVKMISAFLGGGPGGGVSPGKRPQSIHLTENLMLPPAGGPVRGNSQTDLRGSPTYAASPSREAVTGELKRLEVIFEGFVMALKYHAGQENFNPSFANIYVDEVDELHLEMMRTINIEAAKRAAFGTTFGAFLKFMRNDWKERMGVLISKKGVDELLENSDAMYLQDFEQYLSAFLSDFSPQNRRAFRSVVRLLSHLMSKTENADDKGTLVAAFTDLLLEEELDALDYLPLVDRLVEDVDTLFSEMPAQSFFGDAPPMGSVNSQTMVQGSRRGKIIHSASHSSVSSSTSLRKRFGLSMHGSLRDNRSNGQDAASSPGKASSIWRTLSKGHNKTHSQDSINIKSNILRTKSIERVERAREQLGSMDRPISREKPPPLQGLFQPPPH</sequence>
<dbReference type="PANTHER" id="PTHR22834:SF21">
    <property type="entry name" value="GUANYL NUCLEOTIDE EXCHANGE FACTOR, PUTATIVE (AFU_ORTHOLOGUE AFUA_5G11890)-RELATED"/>
    <property type="match status" value="1"/>
</dbReference>
<proteinExistence type="predicted"/>
<protein>
    <recommendedName>
        <fullName evidence="2">DH domain-containing protein</fullName>
    </recommendedName>
</protein>
<dbReference type="Pfam" id="PF00621">
    <property type="entry name" value="RhoGEF"/>
    <property type="match status" value="1"/>
</dbReference>
<dbReference type="Gene3D" id="1.20.900.10">
    <property type="entry name" value="Dbl homology (DH) domain"/>
    <property type="match status" value="1"/>
</dbReference>
<evidence type="ECO:0000259" key="2">
    <source>
        <dbReference type="PROSITE" id="PS50010"/>
    </source>
</evidence>
<dbReference type="GO" id="GO:0031991">
    <property type="term" value="P:regulation of actomyosin contractile ring contraction"/>
    <property type="evidence" value="ECO:0007669"/>
    <property type="project" value="TreeGrafter"/>
</dbReference>
<feature type="domain" description="DH" evidence="2">
    <location>
        <begin position="223"/>
        <end position="408"/>
    </location>
</feature>
<dbReference type="PANTHER" id="PTHR22834">
    <property type="entry name" value="NUCLEAR FUSION PROTEIN FUS2"/>
    <property type="match status" value="1"/>
</dbReference>
<dbReference type="Pfam" id="PF25351">
    <property type="entry name" value="PH_BUD3_C"/>
    <property type="match status" value="1"/>
</dbReference>
<dbReference type="InterPro" id="IPR035899">
    <property type="entry name" value="DBL_dom_sf"/>
</dbReference>
<name>A0A3N4HNZ5_ASCIM</name>
<feature type="region of interest" description="Disordered" evidence="1">
    <location>
        <begin position="767"/>
        <end position="792"/>
    </location>
</feature>
<feature type="region of interest" description="Disordered" evidence="1">
    <location>
        <begin position="476"/>
        <end position="504"/>
    </location>
</feature>
<dbReference type="PROSITE" id="PS50010">
    <property type="entry name" value="DH_2"/>
    <property type="match status" value="1"/>
</dbReference>
<dbReference type="STRING" id="1160509.A0A3N4HNZ5"/>
<keyword evidence="4" id="KW-1185">Reference proteome</keyword>
<reference evidence="3 4" key="1">
    <citation type="journal article" date="2018" name="Nat. Ecol. Evol.">
        <title>Pezizomycetes genomes reveal the molecular basis of ectomycorrhizal truffle lifestyle.</title>
        <authorList>
            <person name="Murat C."/>
            <person name="Payen T."/>
            <person name="Noel B."/>
            <person name="Kuo A."/>
            <person name="Morin E."/>
            <person name="Chen J."/>
            <person name="Kohler A."/>
            <person name="Krizsan K."/>
            <person name="Balestrini R."/>
            <person name="Da Silva C."/>
            <person name="Montanini B."/>
            <person name="Hainaut M."/>
            <person name="Levati E."/>
            <person name="Barry K.W."/>
            <person name="Belfiori B."/>
            <person name="Cichocki N."/>
            <person name="Clum A."/>
            <person name="Dockter R.B."/>
            <person name="Fauchery L."/>
            <person name="Guy J."/>
            <person name="Iotti M."/>
            <person name="Le Tacon F."/>
            <person name="Lindquist E.A."/>
            <person name="Lipzen A."/>
            <person name="Malagnac F."/>
            <person name="Mello A."/>
            <person name="Molinier V."/>
            <person name="Miyauchi S."/>
            <person name="Poulain J."/>
            <person name="Riccioni C."/>
            <person name="Rubini A."/>
            <person name="Sitrit Y."/>
            <person name="Splivallo R."/>
            <person name="Traeger S."/>
            <person name="Wang M."/>
            <person name="Zifcakova L."/>
            <person name="Wipf D."/>
            <person name="Zambonelli A."/>
            <person name="Paolocci F."/>
            <person name="Nowrousian M."/>
            <person name="Ottonello S."/>
            <person name="Baldrian P."/>
            <person name="Spatafora J.W."/>
            <person name="Henrissat B."/>
            <person name="Nagy L.G."/>
            <person name="Aury J.M."/>
            <person name="Wincker P."/>
            <person name="Grigoriev I.V."/>
            <person name="Bonfante P."/>
            <person name="Martin F.M."/>
        </authorList>
    </citation>
    <scope>NUCLEOTIDE SEQUENCE [LARGE SCALE GENOMIC DNA]</scope>
    <source>
        <strain evidence="3 4">RN42</strain>
    </source>
</reference>
<gene>
    <name evidence="3" type="ORF">BJ508DRAFT_19323</name>
</gene>
<dbReference type="InterPro" id="IPR051492">
    <property type="entry name" value="Dynamin-Rho_GEF"/>
</dbReference>
<dbReference type="Proteomes" id="UP000275078">
    <property type="component" value="Unassembled WGS sequence"/>
</dbReference>
<dbReference type="GO" id="GO:0005737">
    <property type="term" value="C:cytoplasm"/>
    <property type="evidence" value="ECO:0007669"/>
    <property type="project" value="TreeGrafter"/>
</dbReference>
<dbReference type="AlphaFoldDB" id="A0A3N4HNZ5"/>
<dbReference type="GO" id="GO:0005085">
    <property type="term" value="F:guanyl-nucleotide exchange factor activity"/>
    <property type="evidence" value="ECO:0007669"/>
    <property type="project" value="InterPro"/>
</dbReference>